<reference evidence="4" key="1">
    <citation type="submission" date="2015-06" db="UniProtKB">
        <authorList>
            <consortium name="EnsemblPlants"/>
        </authorList>
    </citation>
    <scope>IDENTIFICATION</scope>
</reference>
<keyword evidence="2" id="KW-0472">Membrane</keyword>
<evidence type="ECO:0000313" key="4">
    <source>
        <dbReference type="EnsemblPlants" id="EMT30876"/>
    </source>
</evidence>
<organism evidence="4">
    <name type="scientific">Aegilops tauschii</name>
    <name type="common">Tausch's goatgrass</name>
    <name type="synonym">Aegilops squarrosa</name>
    <dbReference type="NCBI Taxonomy" id="37682"/>
    <lineage>
        <taxon>Eukaryota</taxon>
        <taxon>Viridiplantae</taxon>
        <taxon>Streptophyta</taxon>
        <taxon>Embryophyta</taxon>
        <taxon>Tracheophyta</taxon>
        <taxon>Spermatophyta</taxon>
        <taxon>Magnoliopsida</taxon>
        <taxon>Liliopsida</taxon>
        <taxon>Poales</taxon>
        <taxon>Poaceae</taxon>
        <taxon>BOP clade</taxon>
        <taxon>Pooideae</taxon>
        <taxon>Triticodae</taxon>
        <taxon>Triticeae</taxon>
        <taxon>Triticinae</taxon>
        <taxon>Aegilops</taxon>
    </lineage>
</organism>
<feature type="compositionally biased region" description="Low complexity" evidence="1">
    <location>
        <begin position="125"/>
        <end position="139"/>
    </location>
</feature>
<dbReference type="AlphaFoldDB" id="M8D3N6"/>
<keyword evidence="2" id="KW-0812">Transmembrane</keyword>
<evidence type="ECO:0000256" key="3">
    <source>
        <dbReference type="SAM" id="SignalP"/>
    </source>
</evidence>
<protein>
    <submittedName>
        <fullName evidence="4">Uncharacterized protein</fullName>
    </submittedName>
</protein>
<evidence type="ECO:0000256" key="1">
    <source>
        <dbReference type="SAM" id="MobiDB-lite"/>
    </source>
</evidence>
<name>M8D3N6_AEGTA</name>
<evidence type="ECO:0000256" key="2">
    <source>
        <dbReference type="SAM" id="Phobius"/>
    </source>
</evidence>
<keyword evidence="3" id="KW-0732">Signal</keyword>
<dbReference type="EnsemblPlants" id="EMT30876">
    <property type="protein sequence ID" value="EMT30876"/>
    <property type="gene ID" value="F775_24805"/>
</dbReference>
<feature type="signal peptide" evidence="3">
    <location>
        <begin position="1"/>
        <end position="17"/>
    </location>
</feature>
<proteinExistence type="predicted"/>
<keyword evidence="2" id="KW-1133">Transmembrane helix</keyword>
<feature type="chain" id="PRO_5014584778" evidence="3">
    <location>
        <begin position="18"/>
        <end position="163"/>
    </location>
</feature>
<dbReference type="PANTHER" id="PTHR48156:SF1">
    <property type="entry name" value="TRANSMEMBRANE PROTEIN"/>
    <property type="match status" value="1"/>
</dbReference>
<sequence>MTMLWGLAAYMVDMVWAVLAGWVSACLLVANEIARGMRAGEIGPFVVGRAAHGRGVVIQWITKYSARAMYSDSARTSHDRALFLLRSSLIRASWTATRHALAAIEQNAAGGQRRQSAVSADKGVSSETSSSSSEHGSFSCKQVSHYPYLHLNHTCIFKSLEMA</sequence>
<dbReference type="PANTHER" id="PTHR48156">
    <property type="entry name" value="TRANSMEMBRANE PROTEIN"/>
    <property type="match status" value="1"/>
</dbReference>
<feature type="transmembrane region" description="Helical" evidence="2">
    <location>
        <begin position="6"/>
        <end position="30"/>
    </location>
</feature>
<accession>M8D3N6</accession>
<feature type="region of interest" description="Disordered" evidence="1">
    <location>
        <begin position="112"/>
        <end position="139"/>
    </location>
</feature>